<accession>A0A371HPF9</accession>
<dbReference type="AlphaFoldDB" id="A0A371HPF9"/>
<evidence type="ECO:0000256" key="1">
    <source>
        <dbReference type="ARBA" id="ARBA00023268"/>
    </source>
</evidence>
<evidence type="ECO:0000259" key="3">
    <source>
        <dbReference type="Pfam" id="PF17919"/>
    </source>
</evidence>
<dbReference type="SUPFAM" id="SSF56672">
    <property type="entry name" value="DNA/RNA polymerases"/>
    <property type="match status" value="1"/>
</dbReference>
<dbReference type="Pfam" id="PF00078">
    <property type="entry name" value="RVT_1"/>
    <property type="match status" value="1"/>
</dbReference>
<feature type="non-terminal residue" evidence="4">
    <location>
        <position position="1"/>
    </location>
</feature>
<dbReference type="InterPro" id="IPR043128">
    <property type="entry name" value="Rev_trsase/Diguanyl_cyclase"/>
</dbReference>
<dbReference type="Proteomes" id="UP000257109">
    <property type="component" value="Unassembled WGS sequence"/>
</dbReference>
<name>A0A371HPF9_MUCPR</name>
<dbReference type="InterPro" id="IPR043502">
    <property type="entry name" value="DNA/RNA_pol_sf"/>
</dbReference>
<organism evidence="4 5">
    <name type="scientific">Mucuna pruriens</name>
    <name type="common">Velvet bean</name>
    <name type="synonym">Dolichos pruriens</name>
    <dbReference type="NCBI Taxonomy" id="157652"/>
    <lineage>
        <taxon>Eukaryota</taxon>
        <taxon>Viridiplantae</taxon>
        <taxon>Streptophyta</taxon>
        <taxon>Embryophyta</taxon>
        <taxon>Tracheophyta</taxon>
        <taxon>Spermatophyta</taxon>
        <taxon>Magnoliopsida</taxon>
        <taxon>eudicotyledons</taxon>
        <taxon>Gunneridae</taxon>
        <taxon>Pentapetalae</taxon>
        <taxon>rosids</taxon>
        <taxon>fabids</taxon>
        <taxon>Fabales</taxon>
        <taxon>Fabaceae</taxon>
        <taxon>Papilionoideae</taxon>
        <taxon>50 kb inversion clade</taxon>
        <taxon>NPAAA clade</taxon>
        <taxon>indigoferoid/millettioid clade</taxon>
        <taxon>Phaseoleae</taxon>
        <taxon>Mucuna</taxon>
    </lineage>
</organism>
<dbReference type="PANTHER" id="PTHR37984:SF5">
    <property type="entry name" value="PROTEIN NYNRIN-LIKE"/>
    <property type="match status" value="1"/>
</dbReference>
<dbReference type="Gene3D" id="3.30.70.270">
    <property type="match status" value="2"/>
</dbReference>
<feature type="domain" description="Reverse transcriptase/retrotransposon-derived protein RNase H-like" evidence="3">
    <location>
        <begin position="302"/>
        <end position="381"/>
    </location>
</feature>
<dbReference type="InterPro" id="IPR041577">
    <property type="entry name" value="RT_RNaseH_2"/>
</dbReference>
<evidence type="ECO:0000313" key="5">
    <source>
        <dbReference type="Proteomes" id="UP000257109"/>
    </source>
</evidence>
<dbReference type="Pfam" id="PF17919">
    <property type="entry name" value="RT_RNaseH_2"/>
    <property type="match status" value="1"/>
</dbReference>
<dbReference type="PANTHER" id="PTHR37984">
    <property type="entry name" value="PROTEIN CBG26694"/>
    <property type="match status" value="1"/>
</dbReference>
<dbReference type="EMBL" id="QJKJ01002034">
    <property type="protein sequence ID" value="RDY04688.1"/>
    <property type="molecule type" value="Genomic_DNA"/>
</dbReference>
<feature type="domain" description="Reverse transcriptase" evidence="2">
    <location>
        <begin position="156"/>
        <end position="244"/>
    </location>
</feature>
<evidence type="ECO:0000259" key="2">
    <source>
        <dbReference type="Pfam" id="PF00078"/>
    </source>
</evidence>
<evidence type="ECO:0000313" key="4">
    <source>
        <dbReference type="EMBL" id="RDY04688.1"/>
    </source>
</evidence>
<dbReference type="Gene3D" id="3.10.10.10">
    <property type="entry name" value="HIV Type 1 Reverse Transcriptase, subunit A, domain 1"/>
    <property type="match status" value="2"/>
</dbReference>
<gene>
    <name evidence="4" type="primary">pol</name>
    <name evidence="4" type="ORF">CR513_11575</name>
</gene>
<sequence length="484" mass="56082">MESPTASLSYIWGKGLCLNLFSLREVQENQKKMKVKRVIDKERKVERKIKKKKKKEEKGKESLLVSPREVRRVLLAKRELLIMFPTNMILSTSPSMIDLPTMRGIEHHIDLTFGATLSNRVAYRMNLEEAKEIQKQVGDLMEKSWVKESMGPYAMHEGDEWKTTYKTKFGLYEWLVMPFSLTNVPSTFMRLMNHVLRSLIGKCVVVCFDDILIYSTCLDDHLFHTLFANLDKCIFCTNEVTFLGFVVGSHGVKVDEGKVKVIQDWPTPKIVGEVRIFHGLANFYRRLVKYFLTLESPLNEIESQERIFQVLKERLTQAPILILPNFAKSFKLECDAFNVGIGVLQEGHPIAYFSEKLKELYALVTALQTCQHYLLSKEFVIHSDHEAFKHLRGQARRHVLIAILERKMLELYCIKELYKKDIDFCEPFSKGVNSAFHDYFRHDGFLFKGKKLCVPTNSIQQLLVKETHKGGLMSHLGELKTSEF</sequence>
<dbReference type="GO" id="GO:0003824">
    <property type="term" value="F:catalytic activity"/>
    <property type="evidence" value="ECO:0007669"/>
    <property type="project" value="UniProtKB-KW"/>
</dbReference>
<proteinExistence type="predicted"/>
<protein>
    <submittedName>
        <fullName evidence="4">Retrovirus-related Pol polyprotein from transposon 17.6</fullName>
    </submittedName>
</protein>
<keyword evidence="5" id="KW-1185">Reference proteome</keyword>
<keyword evidence="1" id="KW-0511">Multifunctional enzyme</keyword>
<dbReference type="CDD" id="cd01647">
    <property type="entry name" value="RT_LTR"/>
    <property type="match status" value="1"/>
</dbReference>
<comment type="caution">
    <text evidence="4">The sequence shown here is derived from an EMBL/GenBank/DDBJ whole genome shotgun (WGS) entry which is preliminary data.</text>
</comment>
<dbReference type="InterPro" id="IPR050951">
    <property type="entry name" value="Retrovirus_Pol_polyprotein"/>
</dbReference>
<reference evidence="4" key="1">
    <citation type="submission" date="2018-05" db="EMBL/GenBank/DDBJ databases">
        <title>Draft genome of Mucuna pruriens seed.</title>
        <authorList>
            <person name="Nnadi N.E."/>
            <person name="Vos R."/>
            <person name="Hasami M.H."/>
            <person name="Devisetty U.K."/>
            <person name="Aguiy J.C."/>
        </authorList>
    </citation>
    <scope>NUCLEOTIDE SEQUENCE [LARGE SCALE GENOMIC DNA]</scope>
    <source>
        <strain evidence="4">JCA_2017</strain>
    </source>
</reference>
<dbReference type="InterPro" id="IPR000477">
    <property type="entry name" value="RT_dom"/>
</dbReference>